<keyword evidence="4 5" id="KW-0342">GTP-binding</keyword>
<organism evidence="8 9">
    <name type="scientific">Aureococcus anophagefferens</name>
    <name type="common">Harmful bloom alga</name>
    <dbReference type="NCBI Taxonomy" id="44056"/>
    <lineage>
        <taxon>Eukaryota</taxon>
        <taxon>Sar</taxon>
        <taxon>Stramenopiles</taxon>
        <taxon>Ochrophyta</taxon>
        <taxon>Pelagophyceae</taxon>
        <taxon>Pelagomonadales</taxon>
        <taxon>Pelagomonadaceae</taxon>
        <taxon>Aureococcus</taxon>
    </lineage>
</organism>
<dbReference type="SMART" id="SM00864">
    <property type="entry name" value="Tubulin"/>
    <property type="match status" value="1"/>
</dbReference>
<sequence length="505" mass="53433">MVREMVTVQVGQCGNQIGRRFWAELLHEAAAQQQASGGAGGGTYDAAMSAFFRNVDARYEPPAELAVGAPLSSLRARALLIDTEEGVVSETLRDPRFGDLFDAAQLVTDVSGAGNNWGHGYGEYGPKYGDEIEAAASAALERCDSPQAFFFLHSVGGGTGSGLGSAVLERFVDAFPDLCRFSVAVYPGGDDEDVVTAPYNAVLATQRLTACADCVVPLENQALLDVCARRSARGAQAPASGRTATAAKASKSGFDETNDVAAQLLSHLTAGARYSGGLNIDVNEIATNLVPFPRLHYLTASYAPLPRDFGGGARGGRRSRGRRRARHPRHVQRLFADAASPLSRLVATYDAQPARPAATLAVARSLATPSRGTPRCRGARAPPQLRLPPWNPDGFKVGLCAVPPLRASRAVLCLANSTAIARNFSALRDRFVKLYRAKAMVHHYANYIDGALFDEALADLEALVGDYELAEQRPAALYAPPPAPPPDDGTSDATPSPPAPPSVLL</sequence>
<dbReference type="PRINTS" id="PR01161">
    <property type="entry name" value="TUBULIN"/>
</dbReference>
<dbReference type="SUPFAM" id="SSF52490">
    <property type="entry name" value="Tubulin nucleotide-binding domain-like"/>
    <property type="match status" value="1"/>
</dbReference>
<evidence type="ECO:0000256" key="3">
    <source>
        <dbReference type="ARBA" id="ARBA00022741"/>
    </source>
</evidence>
<dbReference type="PROSITE" id="PS00227">
    <property type="entry name" value="TUBULIN"/>
    <property type="match status" value="1"/>
</dbReference>
<comment type="similarity">
    <text evidence="1 5">Belongs to the tubulin family.</text>
</comment>
<dbReference type="PANTHER" id="PTHR11588">
    <property type="entry name" value="TUBULIN"/>
    <property type="match status" value="1"/>
</dbReference>
<dbReference type="Pfam" id="PF00091">
    <property type="entry name" value="Tubulin"/>
    <property type="match status" value="1"/>
</dbReference>
<keyword evidence="9" id="KW-1185">Reference proteome</keyword>
<dbReference type="Gene3D" id="3.40.50.1440">
    <property type="entry name" value="Tubulin/FtsZ, GTPase domain"/>
    <property type="match status" value="1"/>
</dbReference>
<dbReference type="Gene3D" id="1.10.287.600">
    <property type="entry name" value="Helix hairpin bin"/>
    <property type="match status" value="1"/>
</dbReference>
<dbReference type="EMBL" id="JBBJCI010000177">
    <property type="protein sequence ID" value="KAK7241587.1"/>
    <property type="molecule type" value="Genomic_DNA"/>
</dbReference>
<dbReference type="InterPro" id="IPR023123">
    <property type="entry name" value="Tubulin_C"/>
</dbReference>
<evidence type="ECO:0000256" key="1">
    <source>
        <dbReference type="ARBA" id="ARBA00009636"/>
    </source>
</evidence>
<evidence type="ECO:0000313" key="8">
    <source>
        <dbReference type="EMBL" id="KAK7241587.1"/>
    </source>
</evidence>
<keyword evidence="2 5" id="KW-0493">Microtubule</keyword>
<evidence type="ECO:0000259" key="7">
    <source>
        <dbReference type="SMART" id="SM00864"/>
    </source>
</evidence>
<evidence type="ECO:0000256" key="6">
    <source>
        <dbReference type="SAM" id="MobiDB-lite"/>
    </source>
</evidence>
<feature type="region of interest" description="Disordered" evidence="6">
    <location>
        <begin position="475"/>
        <end position="505"/>
    </location>
</feature>
<dbReference type="InterPro" id="IPR004057">
    <property type="entry name" value="Epsilon_tubulin"/>
</dbReference>
<dbReference type="InterPro" id="IPR003008">
    <property type="entry name" value="Tubulin_FtsZ_GTPase"/>
</dbReference>
<comment type="caution">
    <text evidence="8">The sequence shown here is derived from an EMBL/GenBank/DDBJ whole genome shotgun (WGS) entry which is preliminary data.</text>
</comment>
<protein>
    <submittedName>
        <fullName evidence="8">Tubulin-like protein</fullName>
    </submittedName>
</protein>
<reference evidence="8 9" key="1">
    <citation type="submission" date="2024-03" db="EMBL/GenBank/DDBJ databases">
        <title>Aureococcus anophagefferens CCMP1851 and Kratosvirus quantuckense: Draft genome of a second virus-susceptible host strain in the model system.</title>
        <authorList>
            <person name="Chase E."/>
            <person name="Truchon A.R."/>
            <person name="Schepens W."/>
            <person name="Wilhelm S.W."/>
        </authorList>
    </citation>
    <scope>NUCLEOTIDE SEQUENCE [LARGE SCALE GENOMIC DNA]</scope>
    <source>
        <strain evidence="8 9">CCMP1851</strain>
    </source>
</reference>
<feature type="region of interest" description="Disordered" evidence="6">
    <location>
        <begin position="308"/>
        <end position="329"/>
    </location>
</feature>
<dbReference type="InterPro" id="IPR008280">
    <property type="entry name" value="Tub_FtsZ_C"/>
</dbReference>
<keyword evidence="3 5" id="KW-0547">Nucleotide-binding</keyword>
<dbReference type="SUPFAM" id="SSF55307">
    <property type="entry name" value="Tubulin C-terminal domain-like"/>
    <property type="match status" value="1"/>
</dbReference>
<name>A0ABR1FZA9_AURAN</name>
<dbReference type="PRINTS" id="PR01519">
    <property type="entry name" value="EPSLNTUBULIN"/>
</dbReference>
<accession>A0ABR1FZA9</accession>
<dbReference type="InterPro" id="IPR018316">
    <property type="entry name" value="Tubulin/FtsZ_2-layer-sand-dom"/>
</dbReference>
<dbReference type="InterPro" id="IPR017975">
    <property type="entry name" value="Tubulin_CS"/>
</dbReference>
<dbReference type="InterPro" id="IPR000217">
    <property type="entry name" value="Tubulin"/>
</dbReference>
<evidence type="ECO:0000256" key="4">
    <source>
        <dbReference type="ARBA" id="ARBA00023134"/>
    </source>
</evidence>
<dbReference type="Pfam" id="PF03953">
    <property type="entry name" value="Tubulin_C"/>
    <property type="match status" value="1"/>
</dbReference>
<dbReference type="Proteomes" id="UP001363151">
    <property type="component" value="Unassembled WGS sequence"/>
</dbReference>
<proteinExistence type="inferred from homology"/>
<evidence type="ECO:0000256" key="5">
    <source>
        <dbReference type="RuleBase" id="RU000352"/>
    </source>
</evidence>
<feature type="domain" description="Tubulin/FtsZ GTPase" evidence="7">
    <location>
        <begin position="63"/>
        <end position="276"/>
    </location>
</feature>
<evidence type="ECO:0000256" key="2">
    <source>
        <dbReference type="ARBA" id="ARBA00022701"/>
    </source>
</evidence>
<evidence type="ECO:0000313" key="9">
    <source>
        <dbReference type="Proteomes" id="UP001363151"/>
    </source>
</evidence>
<dbReference type="Gene3D" id="3.30.1330.20">
    <property type="entry name" value="Tubulin/FtsZ, C-terminal domain"/>
    <property type="match status" value="1"/>
</dbReference>
<dbReference type="InterPro" id="IPR037103">
    <property type="entry name" value="Tubulin/FtsZ-like_C"/>
</dbReference>
<feature type="compositionally biased region" description="Pro residues" evidence="6">
    <location>
        <begin position="495"/>
        <end position="505"/>
    </location>
</feature>
<gene>
    <name evidence="8" type="primary">TUBE1</name>
    <name evidence="8" type="ORF">SO694_0017107</name>
</gene>
<dbReference type="InterPro" id="IPR036525">
    <property type="entry name" value="Tubulin/FtsZ_GTPase_sf"/>
</dbReference>
<feature type="compositionally biased region" description="Basic residues" evidence="6">
    <location>
        <begin position="315"/>
        <end position="329"/>
    </location>
</feature>